<protein>
    <submittedName>
        <fullName evidence="3">Uncharacterized protein</fullName>
    </submittedName>
</protein>
<feature type="signal peptide" evidence="2">
    <location>
        <begin position="1"/>
        <end position="31"/>
    </location>
</feature>
<organism evidence="3 4">
    <name type="scientific">Bacillus cereus VD184</name>
    <dbReference type="NCBI Taxonomy" id="1053242"/>
    <lineage>
        <taxon>Bacteria</taxon>
        <taxon>Bacillati</taxon>
        <taxon>Bacillota</taxon>
        <taxon>Bacilli</taxon>
        <taxon>Bacillales</taxon>
        <taxon>Bacillaceae</taxon>
        <taxon>Bacillus</taxon>
        <taxon>Bacillus cereus group</taxon>
    </lineage>
</organism>
<evidence type="ECO:0000256" key="1">
    <source>
        <dbReference type="SAM" id="MobiDB-lite"/>
    </source>
</evidence>
<dbReference type="InterPro" id="IPR004991">
    <property type="entry name" value="Aerolysin-like"/>
</dbReference>
<feature type="compositionally biased region" description="Polar residues" evidence="1">
    <location>
        <begin position="358"/>
        <end position="370"/>
    </location>
</feature>
<reference evidence="3 4" key="1">
    <citation type="submission" date="2012-12" db="EMBL/GenBank/DDBJ databases">
        <title>The Genome Sequence of Bacillus cereus VD184.</title>
        <authorList>
            <consortium name="The Broad Institute Genome Sequencing Platform"/>
            <consortium name="The Broad Institute Genome Sequencing Center for Infectious Disease"/>
            <person name="Feldgarden M."/>
            <person name="Van der Auwera G.A."/>
            <person name="Mahillon J."/>
            <person name="Duprez V."/>
            <person name="Timmery S."/>
            <person name="Mattelet C."/>
            <person name="Dierick K."/>
            <person name="Sun M."/>
            <person name="Yu Z."/>
            <person name="Zhu L."/>
            <person name="Hu X."/>
            <person name="Shank E.B."/>
            <person name="Swiecicka I."/>
            <person name="Hansen B.M."/>
            <person name="Andrup L."/>
            <person name="Walker B."/>
            <person name="Young S.K."/>
            <person name="Zeng Q."/>
            <person name="Gargeya S."/>
            <person name="Fitzgerald M."/>
            <person name="Haas B."/>
            <person name="Abouelleil A."/>
            <person name="Alvarado L."/>
            <person name="Arachchi H.M."/>
            <person name="Berlin A.M."/>
            <person name="Chapman S.B."/>
            <person name="Dewar J."/>
            <person name="Goldberg J."/>
            <person name="Griggs A."/>
            <person name="Gujja S."/>
            <person name="Hansen M."/>
            <person name="Howarth C."/>
            <person name="Imamovic A."/>
            <person name="Larimer J."/>
            <person name="McCowan C."/>
            <person name="Murphy C."/>
            <person name="Neiman D."/>
            <person name="Pearson M."/>
            <person name="Priest M."/>
            <person name="Roberts A."/>
            <person name="Saif S."/>
            <person name="Shea T."/>
            <person name="Sisk P."/>
            <person name="Sykes S."/>
            <person name="Wortman J."/>
            <person name="Nusbaum C."/>
            <person name="Birren B."/>
        </authorList>
    </citation>
    <scope>NUCLEOTIDE SEQUENCE [LARGE SCALE GENOMIC DNA]</scope>
    <source>
        <strain evidence="3 4">VD184</strain>
    </source>
</reference>
<evidence type="ECO:0000256" key="2">
    <source>
        <dbReference type="SAM" id="SignalP"/>
    </source>
</evidence>
<dbReference type="Proteomes" id="UP000014028">
    <property type="component" value="Unassembled WGS sequence"/>
</dbReference>
<dbReference type="RefSeq" id="WP_016123567.1">
    <property type="nucleotide sequence ID" value="NZ_KB976837.1"/>
</dbReference>
<comment type="caution">
    <text evidence="3">The sequence shown here is derived from an EMBL/GenBank/DDBJ whole genome shotgun (WGS) entry which is preliminary data.</text>
</comment>
<feature type="region of interest" description="Disordered" evidence="1">
    <location>
        <begin position="350"/>
        <end position="378"/>
    </location>
</feature>
<name>A0A9W5R262_BACCE</name>
<proteinExistence type="predicted"/>
<dbReference type="SUPFAM" id="SSF56973">
    <property type="entry name" value="Aerolisin/ETX pore-forming domain"/>
    <property type="match status" value="1"/>
</dbReference>
<dbReference type="AlphaFoldDB" id="A0A9W5R262"/>
<feature type="chain" id="PRO_5040997511" evidence="2">
    <location>
        <begin position="32"/>
        <end position="378"/>
    </location>
</feature>
<gene>
    <name evidence="3" type="ORF">IKC_06280</name>
</gene>
<keyword evidence="2" id="KW-0732">Signal</keyword>
<accession>A0A9W5R262</accession>
<dbReference type="EMBL" id="AHFK01000079">
    <property type="protein sequence ID" value="EOQ05346.1"/>
    <property type="molecule type" value="Genomic_DNA"/>
</dbReference>
<sequence length="378" mass="42402">MLKKNQIIFSGMTVLTIVGSGLTTSIPTAFANTQENITSLQSVQGQEFTDENGQVISSGTFANISPYWLIGDSNNELYSFYNQVKQRIVDKQNKEQNMLKLDEYLNDLWFVGAVSQLYETPNDHNKRLEASNLVRWYKNNNAAKPNFEILESKLDNVEPILDITEPIGYFATESEYTNDSPHKGEYLIPGWSNTTSTTYTTTTTKGFSIGANSGIEIPLPFVDKLGLTGSYNFSKVDNVTTTDSTTLTIPVQTIQVSPFSHSKTSFYFQTHQYRAKFDVTATFKAEVGRDAEYTRKRSAFYLLAKYNEYLPKGIVVENGGKLTLEGKGEISVPNHINGFKLVKETKETPLSGEEGKTITESYTKNPNTNKFHPEIKKP</sequence>
<evidence type="ECO:0000313" key="4">
    <source>
        <dbReference type="Proteomes" id="UP000014028"/>
    </source>
</evidence>
<dbReference type="Pfam" id="PF03318">
    <property type="entry name" value="ETX_MTX2"/>
    <property type="match status" value="1"/>
</dbReference>
<dbReference type="Gene3D" id="2.170.15.10">
    <property type="entry name" value="Proaerolysin, chain A, domain 3"/>
    <property type="match status" value="1"/>
</dbReference>
<evidence type="ECO:0000313" key="3">
    <source>
        <dbReference type="EMBL" id="EOQ05346.1"/>
    </source>
</evidence>